<dbReference type="EMBL" id="JBIQWK010000015">
    <property type="protein sequence ID" value="MFI0576914.1"/>
    <property type="molecule type" value="Genomic_DNA"/>
</dbReference>
<evidence type="ECO:0000313" key="3">
    <source>
        <dbReference type="EMBL" id="MFI0576914.1"/>
    </source>
</evidence>
<dbReference type="InterPro" id="IPR001031">
    <property type="entry name" value="Thioesterase"/>
</dbReference>
<evidence type="ECO:0000256" key="1">
    <source>
        <dbReference type="ARBA" id="ARBA00007169"/>
    </source>
</evidence>
<organism evidence="4">
    <name type="scientific">Streptomyces tendae</name>
    <dbReference type="NCBI Taxonomy" id="1932"/>
    <lineage>
        <taxon>Bacteria</taxon>
        <taxon>Bacillati</taxon>
        <taxon>Actinomycetota</taxon>
        <taxon>Actinomycetes</taxon>
        <taxon>Kitasatosporales</taxon>
        <taxon>Streptomycetaceae</taxon>
        <taxon>Streptomyces</taxon>
    </lineage>
</organism>
<dbReference type="Pfam" id="PF00975">
    <property type="entry name" value="Thioesterase"/>
    <property type="match status" value="1"/>
</dbReference>
<gene>
    <name evidence="3" type="ORF">ACH3YB_35385</name>
    <name evidence="4" type="ORF">GUR47_25080</name>
</gene>
<dbReference type="EMBL" id="JAAIFS010000005">
    <property type="protein sequence ID" value="NEV89904.1"/>
    <property type="molecule type" value="Genomic_DNA"/>
</dbReference>
<dbReference type="InterPro" id="IPR012223">
    <property type="entry name" value="TEII"/>
</dbReference>
<name>A0A6B3QUZ3_STRTE</name>
<dbReference type="Gene3D" id="3.40.50.1820">
    <property type="entry name" value="alpha/beta hydrolase"/>
    <property type="match status" value="1"/>
</dbReference>
<dbReference type="PANTHER" id="PTHR11487">
    <property type="entry name" value="THIOESTERASE"/>
    <property type="match status" value="1"/>
</dbReference>
<comment type="similarity">
    <text evidence="1">Belongs to the thioesterase family.</text>
</comment>
<sequence length="257" mass="27749">MGLRRGGTSAGWLRPAVSDPDARAALFLFHYSGGGVSMYSRWPDFLPPSVECRRVQLPGRQDRVDDPAFTELAPLVASLCEVISQELDDRPYALFGHSMGALLAYRVAVEMDRAAHARPALVGVSGWAPEGFSMPSRHLTEGPDEGIVGLLRELGTVPDQALDSRELSAMVVAPMRADLAVCADYQDDLAPVGCPLVAYGGRDDPYLAPGALRSWATRAHPAFLGVREFPGGHFFIHDHGPGIAMDLAQLLHRHIAC</sequence>
<keyword evidence="5" id="KW-1185">Reference proteome</keyword>
<evidence type="ECO:0000313" key="4">
    <source>
        <dbReference type="EMBL" id="NEV89904.1"/>
    </source>
</evidence>
<dbReference type="PANTHER" id="PTHR11487:SF0">
    <property type="entry name" value="S-ACYL FATTY ACID SYNTHASE THIOESTERASE, MEDIUM CHAIN"/>
    <property type="match status" value="1"/>
</dbReference>
<reference evidence="3 5" key="2">
    <citation type="submission" date="2024-10" db="EMBL/GenBank/DDBJ databases">
        <authorList>
            <person name="Wannawong T."/>
            <person name="Kuncharoen N."/>
            <person name="Mhuantong W."/>
        </authorList>
    </citation>
    <scope>NUCLEOTIDE SEQUENCE [LARGE SCALE GENOMIC DNA]</scope>
    <source>
        <strain evidence="3 5">CALK1-4</strain>
    </source>
</reference>
<evidence type="ECO:0000313" key="5">
    <source>
        <dbReference type="Proteomes" id="UP001610810"/>
    </source>
</evidence>
<proteinExistence type="inferred from homology"/>
<comment type="caution">
    <text evidence="4">The sequence shown here is derived from an EMBL/GenBank/DDBJ whole genome shotgun (WGS) entry which is preliminary data.</text>
</comment>
<dbReference type="GO" id="GO:0008610">
    <property type="term" value="P:lipid biosynthetic process"/>
    <property type="evidence" value="ECO:0007669"/>
    <property type="project" value="TreeGrafter"/>
</dbReference>
<dbReference type="RefSeq" id="WP_164459784.1">
    <property type="nucleotide sequence ID" value="NZ_JAAIFS010000005.1"/>
</dbReference>
<dbReference type="InterPro" id="IPR029058">
    <property type="entry name" value="AB_hydrolase_fold"/>
</dbReference>
<reference evidence="4" key="1">
    <citation type="journal article" date="2020" name="Microorganisms">
        <title>Isolation, Genomic and Metabolomic Characterization of Streptomyces tendae VITAKN with Quorum Sensing Inhibitory Activity from Southern India.</title>
        <authorList>
            <person name="Ishaque N.M."/>
            <person name="Burgsdorf I."/>
            <person name="Limlingan Malit J.J."/>
            <person name="Saha S."/>
            <person name="Teta R."/>
            <person name="Ewe D."/>
            <person name="Kannabiran K."/>
            <person name="Hrouzek P."/>
            <person name="Steindler L."/>
            <person name="Costantino V."/>
            <person name="Saurav K."/>
        </authorList>
    </citation>
    <scope>NUCLEOTIDE SEQUENCE</scope>
    <source>
        <strain evidence="4">VITAKN</strain>
    </source>
</reference>
<dbReference type="Proteomes" id="UP001610810">
    <property type="component" value="Unassembled WGS sequence"/>
</dbReference>
<feature type="domain" description="Thioesterase" evidence="2">
    <location>
        <begin position="26"/>
        <end position="244"/>
    </location>
</feature>
<protein>
    <submittedName>
        <fullName evidence="3 4">Thioesterase</fullName>
    </submittedName>
</protein>
<accession>A0A6B3QUZ3</accession>
<dbReference type="AlphaFoldDB" id="A0A6B3QUZ3"/>
<dbReference type="SUPFAM" id="SSF53474">
    <property type="entry name" value="alpha/beta-Hydrolases"/>
    <property type="match status" value="1"/>
</dbReference>
<evidence type="ECO:0000259" key="2">
    <source>
        <dbReference type="Pfam" id="PF00975"/>
    </source>
</evidence>